<name>A0ABU3DWS1_9FLAO</name>
<dbReference type="EMBL" id="JAVRHM010000001">
    <property type="protein sequence ID" value="MDT0688171.1"/>
    <property type="molecule type" value="Genomic_DNA"/>
</dbReference>
<proteinExistence type="inferred from homology"/>
<dbReference type="EC" id="4.2.1.33" evidence="10"/>
<feature type="domain" description="Aconitase A/isopropylmalate dehydratase small subunit swivel" evidence="11">
    <location>
        <begin position="1"/>
        <end position="122"/>
    </location>
</feature>
<evidence type="ECO:0000256" key="3">
    <source>
        <dbReference type="ARBA" id="ARBA00004729"/>
    </source>
</evidence>
<dbReference type="InterPro" id="IPR000573">
    <property type="entry name" value="AconitaseA/IPMdHydase_ssu_swvl"/>
</dbReference>
<evidence type="ECO:0000256" key="6">
    <source>
        <dbReference type="ARBA" id="ARBA00022430"/>
    </source>
</evidence>
<organism evidence="12 13">
    <name type="scientific">Autumnicola patrickiae</name>
    <dbReference type="NCBI Taxonomy" id="3075591"/>
    <lineage>
        <taxon>Bacteria</taxon>
        <taxon>Pseudomonadati</taxon>
        <taxon>Bacteroidota</taxon>
        <taxon>Flavobacteriia</taxon>
        <taxon>Flavobacteriales</taxon>
        <taxon>Flavobacteriaceae</taxon>
        <taxon>Autumnicola</taxon>
    </lineage>
</organism>
<dbReference type="PANTHER" id="PTHR43345">
    <property type="entry name" value="3-ISOPROPYLMALATE DEHYDRATASE SMALL SUBUNIT 2-RELATED-RELATED"/>
    <property type="match status" value="1"/>
</dbReference>
<evidence type="ECO:0000256" key="5">
    <source>
        <dbReference type="ARBA" id="ARBA00011271"/>
    </source>
</evidence>
<evidence type="ECO:0000256" key="7">
    <source>
        <dbReference type="ARBA" id="ARBA00022605"/>
    </source>
</evidence>
<keyword evidence="13" id="KW-1185">Reference proteome</keyword>
<dbReference type="CDD" id="cd01577">
    <property type="entry name" value="IPMI_Swivel"/>
    <property type="match status" value="1"/>
</dbReference>
<dbReference type="Gene3D" id="3.20.19.10">
    <property type="entry name" value="Aconitase, domain 4"/>
    <property type="match status" value="1"/>
</dbReference>
<evidence type="ECO:0000313" key="12">
    <source>
        <dbReference type="EMBL" id="MDT0688171.1"/>
    </source>
</evidence>
<dbReference type="PANTHER" id="PTHR43345:SF5">
    <property type="entry name" value="3-ISOPROPYLMALATE DEHYDRATASE SMALL SUBUNIT"/>
    <property type="match status" value="1"/>
</dbReference>
<gene>
    <name evidence="10 12" type="primary">leuD</name>
    <name evidence="12" type="ORF">RM549_00115</name>
</gene>
<comment type="pathway">
    <text evidence="3 10">Amino-acid biosynthesis; L-leucine biosynthesis; L-leucine from 3-methyl-2-oxobutanoate: step 2/4.</text>
</comment>
<keyword evidence="9 10" id="KW-0100">Branched-chain amino acid biosynthesis</keyword>
<evidence type="ECO:0000256" key="1">
    <source>
        <dbReference type="ARBA" id="ARBA00000491"/>
    </source>
</evidence>
<dbReference type="RefSeq" id="WP_311679483.1">
    <property type="nucleotide sequence ID" value="NZ_JAVRHM010000001.1"/>
</dbReference>
<dbReference type="InterPro" id="IPR033940">
    <property type="entry name" value="IPMI_Swivel"/>
</dbReference>
<keyword evidence="7 10" id="KW-0028">Amino-acid biosynthesis</keyword>
<comment type="similarity">
    <text evidence="4 10">Belongs to the LeuD family. LeuD type 1 subfamily.</text>
</comment>
<keyword evidence="6 10" id="KW-0432">Leucine biosynthesis</keyword>
<comment type="subunit">
    <text evidence="5 10">Heterodimer of LeuC and LeuD.</text>
</comment>
<protein>
    <recommendedName>
        <fullName evidence="10">3-isopropylmalate dehydratase small subunit</fullName>
        <ecNumber evidence="10">4.2.1.33</ecNumber>
    </recommendedName>
    <alternativeName>
        <fullName evidence="10">Alpha-IPM isomerase</fullName>
        <shortName evidence="10">IPMI</shortName>
    </alternativeName>
    <alternativeName>
        <fullName evidence="10">Isopropylmalate isomerase</fullName>
    </alternativeName>
</protein>
<accession>A0ABU3DWS1</accession>
<comment type="caution">
    <text evidence="12">The sequence shown here is derived from an EMBL/GenBank/DDBJ whole genome shotgun (WGS) entry which is preliminary data.</text>
</comment>
<evidence type="ECO:0000256" key="9">
    <source>
        <dbReference type="ARBA" id="ARBA00023304"/>
    </source>
</evidence>
<dbReference type="GO" id="GO:0003861">
    <property type="term" value="F:3-isopropylmalate dehydratase activity"/>
    <property type="evidence" value="ECO:0007669"/>
    <property type="project" value="UniProtKB-EC"/>
</dbReference>
<dbReference type="Proteomes" id="UP001261624">
    <property type="component" value="Unassembled WGS sequence"/>
</dbReference>
<comment type="catalytic activity">
    <reaction evidence="1 10">
        <text>(2R,3S)-3-isopropylmalate = (2S)-2-isopropylmalate</text>
        <dbReference type="Rhea" id="RHEA:32287"/>
        <dbReference type="ChEBI" id="CHEBI:1178"/>
        <dbReference type="ChEBI" id="CHEBI:35121"/>
        <dbReference type="EC" id="4.2.1.33"/>
    </reaction>
</comment>
<keyword evidence="8 10" id="KW-0456">Lyase</keyword>
<dbReference type="InterPro" id="IPR050075">
    <property type="entry name" value="LeuD"/>
</dbReference>
<evidence type="ECO:0000256" key="8">
    <source>
        <dbReference type="ARBA" id="ARBA00023239"/>
    </source>
</evidence>
<dbReference type="NCBIfam" id="TIGR00171">
    <property type="entry name" value="leuD"/>
    <property type="match status" value="1"/>
</dbReference>
<dbReference type="SUPFAM" id="SSF52016">
    <property type="entry name" value="LeuD/IlvD-like"/>
    <property type="match status" value="1"/>
</dbReference>
<dbReference type="NCBIfam" id="NF002458">
    <property type="entry name" value="PRK01641.1"/>
    <property type="match status" value="1"/>
</dbReference>
<dbReference type="Pfam" id="PF00694">
    <property type="entry name" value="Aconitase_C"/>
    <property type="match status" value="1"/>
</dbReference>
<evidence type="ECO:0000313" key="13">
    <source>
        <dbReference type="Proteomes" id="UP001261624"/>
    </source>
</evidence>
<dbReference type="InterPro" id="IPR015928">
    <property type="entry name" value="Aconitase/3IPM_dehydase_swvl"/>
</dbReference>
<sequence length="203" mass="22711">MEKFTTLTDTAVPLDIENVDTDQIIPARFLKATDKAGFGENLFRDWRCDKNDEPNPDFPLNNPNYSGSILVAGNNFGCGSSREHAAWAIKAYGFKVVVSSYFADIFKGNSLNNGLLPVQVSQEFLDKIFLALQNDPKEKIKVDLENQKISIGNTGESQHFDIDPYKKTCMINGFDDIDFLVSKREAIKNYEKNKNTTPTSVGV</sequence>
<evidence type="ECO:0000256" key="2">
    <source>
        <dbReference type="ARBA" id="ARBA00002695"/>
    </source>
</evidence>
<evidence type="ECO:0000256" key="4">
    <source>
        <dbReference type="ARBA" id="ARBA00009845"/>
    </source>
</evidence>
<dbReference type="InterPro" id="IPR004431">
    <property type="entry name" value="3-IsopropMal_deHydase_ssu"/>
</dbReference>
<comment type="function">
    <text evidence="2 10">Catalyzes the isomerization between 2-isopropylmalate and 3-isopropylmalate, via the formation of 2-isopropylmaleate.</text>
</comment>
<reference evidence="12 13" key="1">
    <citation type="submission" date="2023-09" db="EMBL/GenBank/DDBJ databases">
        <authorList>
            <person name="Rey-Velasco X."/>
        </authorList>
    </citation>
    <scope>NUCLEOTIDE SEQUENCE [LARGE SCALE GENOMIC DNA]</scope>
    <source>
        <strain evidence="12 13">F188</strain>
    </source>
</reference>
<evidence type="ECO:0000256" key="10">
    <source>
        <dbReference type="HAMAP-Rule" id="MF_01031"/>
    </source>
</evidence>
<evidence type="ECO:0000259" key="11">
    <source>
        <dbReference type="Pfam" id="PF00694"/>
    </source>
</evidence>
<dbReference type="HAMAP" id="MF_01031">
    <property type="entry name" value="LeuD_type1"/>
    <property type="match status" value="1"/>
</dbReference>